<gene>
    <name evidence="9" type="ORF">Krac_7954</name>
</gene>
<organism evidence="9 10">
    <name type="scientific">Ktedonobacter racemifer DSM 44963</name>
    <dbReference type="NCBI Taxonomy" id="485913"/>
    <lineage>
        <taxon>Bacteria</taxon>
        <taxon>Bacillati</taxon>
        <taxon>Chloroflexota</taxon>
        <taxon>Ktedonobacteria</taxon>
        <taxon>Ktedonobacterales</taxon>
        <taxon>Ktedonobacteraceae</taxon>
        <taxon>Ktedonobacter</taxon>
    </lineage>
</organism>
<feature type="region of interest" description="Disordered" evidence="6">
    <location>
        <begin position="452"/>
        <end position="472"/>
    </location>
</feature>
<comment type="subcellular location">
    <subcellularLocation>
        <location evidence="1">Cell membrane</location>
        <topology evidence="1">Multi-pass membrane protein</topology>
    </subcellularLocation>
</comment>
<dbReference type="PANTHER" id="PTHR30619:SF1">
    <property type="entry name" value="RECOMBINATION PROTEIN 2"/>
    <property type="match status" value="1"/>
</dbReference>
<sequence>MCLSLVVSHKNILSNRTLPETPSFVNIWHNCLETFLTPALTRMLHPLQRLPGGGYLGELLAVTLAAQVATLPIVAVTFHVVSLVAPLANLLTVPLLGTLLVLGALLCAIGVLSPLLLQLCGELAWPLVHYVAVVISWCAHLSWSALNVGNVDTLLIWLYYALLGALYYLWYLWPLTQEQIINKAREASRQRGTLTRQRREVQQLPPRVRLLMAALILLTCSLALFQAQAQASTNQAEVTFFSLGSPAQPEAGTAIFLKSTDGHNSLIDGGLDSAGVGLALDRLLSPWQHTLDTVMLTAPLQDHITGLQDVAARYTIGRAVDAGMLHPSATYARWRRTISERAIPYVVAQQGSIIPSGANMQIQVLWPLELHKGSDEARDNSLVLRLTAPGLSLLLLEEAATSNYALQGLLDDIEPTYLQADIVQVVDNANKPFPQALATLLTKAQPAQLVVTPGAPGRGVNKQASSTSSEELSTLLSRETGGLLSTLTIRFIARTGTLTLCDTGQGWQSFTENDSFSSS</sequence>
<evidence type="ECO:0000256" key="4">
    <source>
        <dbReference type="ARBA" id="ARBA00022989"/>
    </source>
</evidence>
<dbReference type="GO" id="GO:0005886">
    <property type="term" value="C:plasma membrane"/>
    <property type="evidence" value="ECO:0007669"/>
    <property type="project" value="UniProtKB-SubCell"/>
</dbReference>
<dbReference type="AlphaFoldDB" id="D6TLJ4"/>
<feature type="transmembrane region" description="Helical" evidence="7">
    <location>
        <begin position="93"/>
        <end position="116"/>
    </location>
</feature>
<keyword evidence="2" id="KW-1003">Cell membrane</keyword>
<evidence type="ECO:0000256" key="1">
    <source>
        <dbReference type="ARBA" id="ARBA00004651"/>
    </source>
</evidence>
<proteinExistence type="predicted"/>
<evidence type="ECO:0000256" key="6">
    <source>
        <dbReference type="SAM" id="MobiDB-lite"/>
    </source>
</evidence>
<dbReference type="InParanoid" id="D6TLJ4"/>
<dbReference type="STRING" id="485913.Krac_7954"/>
<dbReference type="PANTHER" id="PTHR30619">
    <property type="entry name" value="DNA INTERNALIZATION/COMPETENCE PROTEIN COMEC/REC2"/>
    <property type="match status" value="1"/>
</dbReference>
<evidence type="ECO:0000313" key="10">
    <source>
        <dbReference type="Proteomes" id="UP000004508"/>
    </source>
</evidence>
<keyword evidence="3 7" id="KW-0812">Transmembrane</keyword>
<evidence type="ECO:0000256" key="2">
    <source>
        <dbReference type="ARBA" id="ARBA00022475"/>
    </source>
</evidence>
<feature type="transmembrane region" description="Helical" evidence="7">
    <location>
        <begin position="59"/>
        <end position="81"/>
    </location>
</feature>
<dbReference type="Proteomes" id="UP000004508">
    <property type="component" value="Unassembled WGS sequence"/>
</dbReference>
<evidence type="ECO:0000256" key="7">
    <source>
        <dbReference type="SAM" id="Phobius"/>
    </source>
</evidence>
<dbReference type="Pfam" id="PF03772">
    <property type="entry name" value="Competence"/>
    <property type="match status" value="1"/>
</dbReference>
<accession>D6TLJ4</accession>
<dbReference type="eggNOG" id="COG0658">
    <property type="taxonomic scope" value="Bacteria"/>
</dbReference>
<feature type="transmembrane region" description="Helical" evidence="7">
    <location>
        <begin position="123"/>
        <end position="143"/>
    </location>
</feature>
<evidence type="ECO:0000313" key="9">
    <source>
        <dbReference type="EMBL" id="EFH86644.1"/>
    </source>
</evidence>
<comment type="caution">
    <text evidence="9">The sequence shown here is derived from an EMBL/GenBank/DDBJ whole genome shotgun (WGS) entry which is preliminary data.</text>
</comment>
<keyword evidence="10" id="KW-1185">Reference proteome</keyword>
<feature type="transmembrane region" description="Helical" evidence="7">
    <location>
        <begin position="155"/>
        <end position="173"/>
    </location>
</feature>
<dbReference type="InterPro" id="IPR052159">
    <property type="entry name" value="Competence_DNA_uptake"/>
</dbReference>
<evidence type="ECO:0000259" key="8">
    <source>
        <dbReference type="Pfam" id="PF03772"/>
    </source>
</evidence>
<dbReference type="SUPFAM" id="SSF56281">
    <property type="entry name" value="Metallo-hydrolase/oxidoreductase"/>
    <property type="match status" value="1"/>
</dbReference>
<keyword evidence="5 7" id="KW-0472">Membrane</keyword>
<dbReference type="EMBL" id="ADVG01000002">
    <property type="protein sequence ID" value="EFH86644.1"/>
    <property type="molecule type" value="Genomic_DNA"/>
</dbReference>
<dbReference type="InterPro" id="IPR036866">
    <property type="entry name" value="RibonucZ/Hydroxyglut_hydro"/>
</dbReference>
<protein>
    <submittedName>
        <fullName evidence="9">ComEC/Rec2-related protein</fullName>
    </submittedName>
</protein>
<dbReference type="eggNOG" id="COG2333">
    <property type="taxonomic scope" value="Bacteria"/>
</dbReference>
<evidence type="ECO:0000256" key="3">
    <source>
        <dbReference type="ARBA" id="ARBA00022692"/>
    </source>
</evidence>
<evidence type="ECO:0000256" key="5">
    <source>
        <dbReference type="ARBA" id="ARBA00023136"/>
    </source>
</evidence>
<feature type="domain" description="ComEC/Rec2-related protein" evidence="8">
    <location>
        <begin position="35"/>
        <end position="171"/>
    </location>
</feature>
<keyword evidence="4 7" id="KW-1133">Transmembrane helix</keyword>
<dbReference type="Gene3D" id="3.60.15.10">
    <property type="entry name" value="Ribonuclease Z/Hydroxyacylglutathione hydrolase-like"/>
    <property type="match status" value="1"/>
</dbReference>
<reference evidence="9 10" key="1">
    <citation type="journal article" date="2011" name="Stand. Genomic Sci.">
        <title>Non-contiguous finished genome sequence and contextual data of the filamentous soil bacterium Ktedonobacter racemifer type strain (SOSP1-21).</title>
        <authorList>
            <person name="Chang Y.J."/>
            <person name="Land M."/>
            <person name="Hauser L."/>
            <person name="Chertkov O."/>
            <person name="Del Rio T.G."/>
            <person name="Nolan M."/>
            <person name="Copeland A."/>
            <person name="Tice H."/>
            <person name="Cheng J.F."/>
            <person name="Lucas S."/>
            <person name="Han C."/>
            <person name="Goodwin L."/>
            <person name="Pitluck S."/>
            <person name="Ivanova N."/>
            <person name="Ovchinikova G."/>
            <person name="Pati A."/>
            <person name="Chen A."/>
            <person name="Palaniappan K."/>
            <person name="Mavromatis K."/>
            <person name="Liolios K."/>
            <person name="Brettin T."/>
            <person name="Fiebig A."/>
            <person name="Rohde M."/>
            <person name="Abt B."/>
            <person name="Goker M."/>
            <person name="Detter J.C."/>
            <person name="Woyke T."/>
            <person name="Bristow J."/>
            <person name="Eisen J.A."/>
            <person name="Markowitz V."/>
            <person name="Hugenholtz P."/>
            <person name="Kyrpides N.C."/>
            <person name="Klenk H.P."/>
            <person name="Lapidus A."/>
        </authorList>
    </citation>
    <scope>NUCLEOTIDE SEQUENCE [LARGE SCALE GENOMIC DNA]</scope>
    <source>
        <strain evidence="10">DSM 44963</strain>
    </source>
</reference>
<name>D6TLJ4_KTERA</name>
<dbReference type="InterPro" id="IPR004477">
    <property type="entry name" value="ComEC_N"/>
</dbReference>